<reference evidence="1 2" key="1">
    <citation type="submission" date="2019-08" db="EMBL/GenBank/DDBJ databases">
        <title>Genome of Luteibaculum oceani JCM 18817.</title>
        <authorList>
            <person name="Bowman J.P."/>
        </authorList>
    </citation>
    <scope>NUCLEOTIDE SEQUENCE [LARGE SCALE GENOMIC DNA]</scope>
    <source>
        <strain evidence="1 2">JCM 18817</strain>
    </source>
</reference>
<accession>A0A5C6UTY4</accession>
<comment type="caution">
    <text evidence="1">The sequence shown here is derived from an EMBL/GenBank/DDBJ whole genome shotgun (WGS) entry which is preliminary data.</text>
</comment>
<protein>
    <submittedName>
        <fullName evidence="1">Uncharacterized protein</fullName>
    </submittedName>
</protein>
<sequence length="78" mass="8545">MKKKLSIKDLEVKSFVTSLNDAQSHQHQGLGTNPLRCNSNIVQCGSQVDACVTAQICYPSRATCLTNNVSMLLYDCPL</sequence>
<name>A0A5C6UTY4_9FLAO</name>
<organism evidence="1 2">
    <name type="scientific">Luteibaculum oceani</name>
    <dbReference type="NCBI Taxonomy" id="1294296"/>
    <lineage>
        <taxon>Bacteria</taxon>
        <taxon>Pseudomonadati</taxon>
        <taxon>Bacteroidota</taxon>
        <taxon>Flavobacteriia</taxon>
        <taxon>Flavobacteriales</taxon>
        <taxon>Luteibaculaceae</taxon>
        <taxon>Luteibaculum</taxon>
    </lineage>
</organism>
<evidence type="ECO:0000313" key="2">
    <source>
        <dbReference type="Proteomes" id="UP000321168"/>
    </source>
</evidence>
<proteinExistence type="predicted"/>
<dbReference type="Proteomes" id="UP000321168">
    <property type="component" value="Unassembled WGS sequence"/>
</dbReference>
<dbReference type="InterPro" id="IPR059231">
    <property type="entry name" value="Leader_pinensin"/>
</dbReference>
<dbReference type="NCBIfam" id="NF038180">
    <property type="entry name" value="leader_pinensin"/>
    <property type="match status" value="1"/>
</dbReference>
<evidence type="ECO:0000313" key="1">
    <source>
        <dbReference type="EMBL" id="TXC76050.1"/>
    </source>
</evidence>
<gene>
    <name evidence="1" type="ORF">FRX97_11085</name>
</gene>
<keyword evidence="2" id="KW-1185">Reference proteome</keyword>
<dbReference type="RefSeq" id="WP_147015288.1">
    <property type="nucleotide sequence ID" value="NZ_VORB01000011.1"/>
</dbReference>
<dbReference type="AlphaFoldDB" id="A0A5C6UTY4"/>
<dbReference type="EMBL" id="VORB01000011">
    <property type="protein sequence ID" value="TXC76050.1"/>
    <property type="molecule type" value="Genomic_DNA"/>
</dbReference>